<evidence type="ECO:0000313" key="3">
    <source>
        <dbReference type="Proteomes" id="UP000007437"/>
    </source>
</evidence>
<reference evidence="2 3" key="1">
    <citation type="journal article" date="2011" name="J. Bacteriol.">
        <title>Complete genome sequence of Burkholderia rhizoxinica, an endosymbiont of Rhizopus microsporus.</title>
        <authorList>
            <person name="Lackner G."/>
            <person name="Moebius N."/>
            <person name="Partida-Martinez L."/>
            <person name="Hertweck C."/>
        </authorList>
    </citation>
    <scope>NUCLEOTIDE SEQUENCE [LARGE SCALE GENOMIC DNA]</scope>
    <source>
        <strain evidence="3">DSM 19002 / CIP 109453 / HKI 454</strain>
    </source>
</reference>
<dbReference type="SUPFAM" id="SSF56112">
    <property type="entry name" value="Protein kinase-like (PK-like)"/>
    <property type="match status" value="1"/>
</dbReference>
<evidence type="ECO:0000313" key="2">
    <source>
        <dbReference type="EMBL" id="CBW76037.1"/>
    </source>
</evidence>
<proteinExistence type="predicted"/>
<dbReference type="Gene3D" id="3.90.1200.10">
    <property type="match status" value="1"/>
</dbReference>
<dbReference type="AlphaFoldDB" id="E5ALL6"/>
<evidence type="ECO:0000256" key="1">
    <source>
        <dbReference type="SAM" id="MobiDB-lite"/>
    </source>
</evidence>
<gene>
    <name evidence="2" type="ordered locus">RBRH_02055</name>
</gene>
<dbReference type="STRING" id="882378.RBRH_02055"/>
<dbReference type="EMBL" id="FR687359">
    <property type="protein sequence ID" value="CBW76037.1"/>
    <property type="molecule type" value="Genomic_DNA"/>
</dbReference>
<sequence>MDEATPPGMSGRPGNIAAELPAPASGPAPRASAGRIKKVVGYYMARRFRIPATFMTQTCASPSFAVADPRLDLLRNWLGSLTAALGLAPATLTPASSDAGFRRYFRVAASPAGERGTLIAMDAPPLQEWMGLQRHIKIIGLFARLHYRDGKPRYLTDVPRFIGYARKVARRYRELTPFAVLLDEIEGRAVQVGYTF</sequence>
<dbReference type="KEGG" id="brh:RBRH_02055"/>
<organism evidence="2 3">
    <name type="scientific">Mycetohabitans rhizoxinica (strain DSM 19002 / CIP 109453 / HKI 454)</name>
    <name type="common">Paraburkholderia rhizoxinica</name>
    <dbReference type="NCBI Taxonomy" id="882378"/>
    <lineage>
        <taxon>Bacteria</taxon>
        <taxon>Pseudomonadati</taxon>
        <taxon>Pseudomonadota</taxon>
        <taxon>Betaproteobacteria</taxon>
        <taxon>Burkholderiales</taxon>
        <taxon>Burkholderiaceae</taxon>
        <taxon>Mycetohabitans</taxon>
    </lineage>
</organism>
<protein>
    <submittedName>
        <fullName evidence="2">7.5 kDa CHLOROSOME PROTEIN</fullName>
    </submittedName>
</protein>
<dbReference type="InterPro" id="IPR011009">
    <property type="entry name" value="Kinase-like_dom_sf"/>
</dbReference>
<feature type="region of interest" description="Disordered" evidence="1">
    <location>
        <begin position="1"/>
        <end position="31"/>
    </location>
</feature>
<feature type="compositionally biased region" description="Low complexity" evidence="1">
    <location>
        <begin position="21"/>
        <end position="31"/>
    </location>
</feature>
<name>E5ALL6_MYCRK</name>
<dbReference type="Proteomes" id="UP000007437">
    <property type="component" value="Chromosome"/>
</dbReference>
<dbReference type="HOGENOM" id="CLU_1388006_0_0_4"/>
<dbReference type="eggNOG" id="COG3178">
    <property type="taxonomic scope" value="Bacteria"/>
</dbReference>
<accession>E5ALL6</accession>